<gene>
    <name evidence="2" type="ORF">Agub_g14279</name>
</gene>
<evidence type="ECO:0000313" key="2">
    <source>
        <dbReference type="EMBL" id="GFR51903.1"/>
    </source>
</evidence>
<keyword evidence="3" id="KW-1185">Reference proteome</keyword>
<feature type="region of interest" description="Disordered" evidence="1">
    <location>
        <begin position="1"/>
        <end position="60"/>
    </location>
</feature>
<feature type="compositionally biased region" description="Polar residues" evidence="1">
    <location>
        <begin position="36"/>
        <end position="48"/>
    </location>
</feature>
<dbReference type="Proteomes" id="UP001054857">
    <property type="component" value="Unassembled WGS sequence"/>
</dbReference>
<feature type="non-terminal residue" evidence="2">
    <location>
        <position position="113"/>
    </location>
</feature>
<comment type="caution">
    <text evidence="2">The sequence shown here is derived from an EMBL/GenBank/DDBJ whole genome shotgun (WGS) entry which is preliminary data.</text>
</comment>
<evidence type="ECO:0000256" key="1">
    <source>
        <dbReference type="SAM" id="MobiDB-lite"/>
    </source>
</evidence>
<evidence type="ECO:0000313" key="3">
    <source>
        <dbReference type="Proteomes" id="UP001054857"/>
    </source>
</evidence>
<protein>
    <submittedName>
        <fullName evidence="2">Uncharacterized protein</fullName>
    </submittedName>
</protein>
<sequence>GDFSDTSRTRPPDHPPGRLRRSRTRRLLPRRRQPPQASGNAPATTNRPTKCAAHSLSKRPFRQVQRLFPSEGRPPAHYLATAQRIAGFVRQHLWLDGRLRRSYCRGQPSAVQG</sequence>
<name>A0AAD3HSV7_9CHLO</name>
<dbReference type="AlphaFoldDB" id="A0AAD3HSV7"/>
<feature type="compositionally biased region" description="Basic residues" evidence="1">
    <location>
        <begin position="17"/>
        <end position="33"/>
    </location>
</feature>
<accession>A0AAD3HSV7</accession>
<feature type="compositionally biased region" description="Basic and acidic residues" evidence="1">
    <location>
        <begin position="1"/>
        <end position="16"/>
    </location>
</feature>
<reference evidence="2 3" key="1">
    <citation type="journal article" date="2021" name="Sci. Rep.">
        <title>Genome sequencing of the multicellular alga Astrephomene provides insights into convergent evolution of germ-soma differentiation.</title>
        <authorList>
            <person name="Yamashita S."/>
            <person name="Yamamoto K."/>
            <person name="Matsuzaki R."/>
            <person name="Suzuki S."/>
            <person name="Yamaguchi H."/>
            <person name="Hirooka S."/>
            <person name="Minakuchi Y."/>
            <person name="Miyagishima S."/>
            <person name="Kawachi M."/>
            <person name="Toyoda A."/>
            <person name="Nozaki H."/>
        </authorList>
    </citation>
    <scope>NUCLEOTIDE SEQUENCE [LARGE SCALE GENOMIC DNA]</scope>
    <source>
        <strain evidence="2 3">NIES-4017</strain>
    </source>
</reference>
<feature type="non-terminal residue" evidence="2">
    <location>
        <position position="1"/>
    </location>
</feature>
<proteinExistence type="predicted"/>
<dbReference type="EMBL" id="BMAR01000055">
    <property type="protein sequence ID" value="GFR51903.1"/>
    <property type="molecule type" value="Genomic_DNA"/>
</dbReference>
<organism evidence="2 3">
    <name type="scientific">Astrephomene gubernaculifera</name>
    <dbReference type="NCBI Taxonomy" id="47775"/>
    <lineage>
        <taxon>Eukaryota</taxon>
        <taxon>Viridiplantae</taxon>
        <taxon>Chlorophyta</taxon>
        <taxon>core chlorophytes</taxon>
        <taxon>Chlorophyceae</taxon>
        <taxon>CS clade</taxon>
        <taxon>Chlamydomonadales</taxon>
        <taxon>Astrephomenaceae</taxon>
        <taxon>Astrephomene</taxon>
    </lineage>
</organism>